<gene>
    <name evidence="1" type="ORF">Cyrtocomes_00712</name>
</gene>
<evidence type="ECO:0000313" key="1">
    <source>
        <dbReference type="EMBL" id="MDZ5762333.1"/>
    </source>
</evidence>
<dbReference type="EMBL" id="JARGYT010000038">
    <property type="protein sequence ID" value="MDZ5762333.1"/>
    <property type="molecule type" value="Genomic_DNA"/>
</dbReference>
<evidence type="ECO:0000313" key="2">
    <source>
        <dbReference type="Proteomes" id="UP001293791"/>
    </source>
</evidence>
<keyword evidence="2" id="KW-1185">Reference proteome</keyword>
<dbReference type="RefSeq" id="WP_322497802.1">
    <property type="nucleotide sequence ID" value="NZ_JARGYT010000038.1"/>
</dbReference>
<name>A0ABU5L883_9RICK</name>
<dbReference type="Proteomes" id="UP001293791">
    <property type="component" value="Unassembled WGS sequence"/>
</dbReference>
<accession>A0ABU5L883</accession>
<protein>
    <submittedName>
        <fullName evidence="1">Uncharacterized protein</fullName>
    </submittedName>
</protein>
<proteinExistence type="predicted"/>
<comment type="caution">
    <text evidence="1">The sequence shown here is derived from an EMBL/GenBank/DDBJ whole genome shotgun (WGS) entry which is preliminary data.</text>
</comment>
<sequence length="391" mass="44415">MRTQEINPELNNIARRILDIAESDIRQELLKLYKKLTNKSDNDIIEDSELDEFCKSDAGAKYADFALKSLVMCDIIADARNDAIMATNKNFTNTNKLYRDFADQSHKTLKKTIQECIRSLYGVETSHPNIDYNTEFFNQALGDAISSLDSKIQSKRQSAAFLRIKIMNYIIIDYLNNLYKLNGKLPKTFFKDVVCETLIELINNAIGLMKSVVGLFNGANGPAAIKQNNNFHLERLEHIKKLEESLIKLRTLKEQDHEGQDHDGQYDEAAKHLKEVFTTVMSDLKRLGDRSANHSLHRLFVDTPWNAWQRVLDYIKQGPVDQGSIYTLIKNMDAEYNKLTRHAKKMIDEQYPGTTGLDYKTVSERGFATALHSRLIADIKGSEKGGGGKGA</sequence>
<reference evidence="1 2" key="1">
    <citation type="submission" date="2023-02" db="EMBL/GenBank/DDBJ databases">
        <title>Host association and intracellularity evolved multiple times independently in the Rickettsiales.</title>
        <authorList>
            <person name="Castelli M."/>
            <person name="Nardi T."/>
            <person name="Gammuto L."/>
            <person name="Bellinzona G."/>
            <person name="Sabaneyeva E."/>
            <person name="Potekhin A."/>
            <person name="Serra V."/>
            <person name="Petroni G."/>
            <person name="Sassera D."/>
        </authorList>
    </citation>
    <scope>NUCLEOTIDE SEQUENCE [LARGE SCALE GENOMIC DNA]</scope>
    <source>
        <strain evidence="1 2">BOD18</strain>
    </source>
</reference>
<organism evidence="1 2">
    <name type="scientific">Candidatus Cyrtobacter comes</name>
    <dbReference type="NCBI Taxonomy" id="675776"/>
    <lineage>
        <taxon>Bacteria</taxon>
        <taxon>Pseudomonadati</taxon>
        <taxon>Pseudomonadota</taxon>
        <taxon>Alphaproteobacteria</taxon>
        <taxon>Rickettsiales</taxon>
        <taxon>Candidatus Midichloriaceae</taxon>
        <taxon>Candidatus Cyrtobacter</taxon>
    </lineage>
</organism>